<keyword evidence="1" id="KW-0812">Transmembrane</keyword>
<gene>
    <name evidence="2" type="ORF">GGR39_001383</name>
</gene>
<feature type="transmembrane region" description="Helical" evidence="1">
    <location>
        <begin position="12"/>
        <end position="35"/>
    </location>
</feature>
<feature type="transmembrane region" description="Helical" evidence="1">
    <location>
        <begin position="88"/>
        <end position="110"/>
    </location>
</feature>
<proteinExistence type="predicted"/>
<sequence>MGQGPRARTLSPITLGVIAAVLALVPVLAVSIPGFSDAPAHMARHHILAMASSSTPLSHYFVVHWQWIANLGEDIPAVFLAHWLGGDLATRLVSAAIAPLTIAGILALSRAAHGRVTGSAMLATPLALNQAWMFGFLNYCLGIALALLTAAWLFSRQRERLPEQAILGIAALVVWTAHMAAWATLLLLAAANELARLRSIHDIWPAIRRNLPLMLPVIPLLIWRAHSHGANVTWIYEDVVRYKLTVFAGSLRGTWMKLDLALLGAIFLSALLALRWTGRQRQMEPRLLIAALLLAAGALAAPLYLLNSWGTDVRTAPIAIMLFVMAVRPAIDLRKERLVCLIGLSLFLVRLGSVTWAWASRSAELEHRLTMLDAVPRGGKLGYVYVRDSCDGWALTPDEKLASYAVTRRDAFVNTLFMVDNARLLTIRDPKFQERWTSDSQRVTLKCPEDRVDAVQLQERLQAMRQDHFDAIWVSGVPAGELPPVPGYRVVRHFPKQAMLVQRR</sequence>
<name>A0A7W6BXG9_9SPHN</name>
<dbReference type="RefSeq" id="WP_183616417.1">
    <property type="nucleotide sequence ID" value="NZ_JACIDY010000002.1"/>
</dbReference>
<evidence type="ECO:0000313" key="3">
    <source>
        <dbReference type="Proteomes" id="UP000561459"/>
    </source>
</evidence>
<keyword evidence="1" id="KW-1133">Transmembrane helix</keyword>
<reference evidence="2 3" key="1">
    <citation type="submission" date="2020-08" db="EMBL/GenBank/DDBJ databases">
        <title>Genomic Encyclopedia of Type Strains, Phase IV (KMG-IV): sequencing the most valuable type-strain genomes for metagenomic binning, comparative biology and taxonomic classification.</title>
        <authorList>
            <person name="Goeker M."/>
        </authorList>
    </citation>
    <scope>NUCLEOTIDE SEQUENCE [LARGE SCALE GENOMIC DNA]</scope>
    <source>
        <strain evidence="2 3">DSM 27568</strain>
    </source>
</reference>
<feature type="transmembrane region" description="Helical" evidence="1">
    <location>
        <begin position="313"/>
        <end position="331"/>
    </location>
</feature>
<evidence type="ECO:0008006" key="4">
    <source>
        <dbReference type="Google" id="ProtNLM"/>
    </source>
</evidence>
<feature type="transmembrane region" description="Helical" evidence="1">
    <location>
        <begin position="338"/>
        <end position="359"/>
    </location>
</feature>
<feature type="transmembrane region" description="Helical" evidence="1">
    <location>
        <begin position="255"/>
        <end position="274"/>
    </location>
</feature>
<protein>
    <recommendedName>
        <fullName evidence="4">Glycosyltransferase RgtA/B/C/D-like domain-containing protein</fullName>
    </recommendedName>
</protein>
<keyword evidence="1" id="KW-0472">Membrane</keyword>
<feature type="transmembrane region" description="Helical" evidence="1">
    <location>
        <begin position="286"/>
        <end position="307"/>
    </location>
</feature>
<evidence type="ECO:0000256" key="1">
    <source>
        <dbReference type="SAM" id="Phobius"/>
    </source>
</evidence>
<feature type="transmembrane region" description="Helical" evidence="1">
    <location>
        <begin position="166"/>
        <end position="190"/>
    </location>
</feature>
<dbReference type="AlphaFoldDB" id="A0A7W6BXG9"/>
<dbReference type="Proteomes" id="UP000561459">
    <property type="component" value="Unassembled WGS sequence"/>
</dbReference>
<feature type="transmembrane region" description="Helical" evidence="1">
    <location>
        <begin position="131"/>
        <end position="154"/>
    </location>
</feature>
<accession>A0A7W6BXG9</accession>
<dbReference type="EMBL" id="JACIDY010000002">
    <property type="protein sequence ID" value="MBB3939743.1"/>
    <property type="molecule type" value="Genomic_DNA"/>
</dbReference>
<organism evidence="2 3">
    <name type="scientific">Novosphingobium fluoreni</name>
    <dbReference type="NCBI Taxonomy" id="1391222"/>
    <lineage>
        <taxon>Bacteria</taxon>
        <taxon>Pseudomonadati</taxon>
        <taxon>Pseudomonadota</taxon>
        <taxon>Alphaproteobacteria</taxon>
        <taxon>Sphingomonadales</taxon>
        <taxon>Sphingomonadaceae</taxon>
        <taxon>Novosphingobium</taxon>
    </lineage>
</organism>
<evidence type="ECO:0000313" key="2">
    <source>
        <dbReference type="EMBL" id="MBB3939743.1"/>
    </source>
</evidence>
<comment type="caution">
    <text evidence="2">The sequence shown here is derived from an EMBL/GenBank/DDBJ whole genome shotgun (WGS) entry which is preliminary data.</text>
</comment>
<keyword evidence="3" id="KW-1185">Reference proteome</keyword>